<feature type="region of interest" description="Disordered" evidence="6">
    <location>
        <begin position="383"/>
        <end position="412"/>
    </location>
</feature>
<dbReference type="InterPro" id="IPR003593">
    <property type="entry name" value="AAA+_ATPase"/>
</dbReference>
<evidence type="ECO:0000256" key="4">
    <source>
        <dbReference type="ARBA" id="ARBA00022840"/>
    </source>
</evidence>
<reference evidence="8 9" key="1">
    <citation type="journal article" date="2013" name="Genome Announc.">
        <title>Draft genome sequence of an Actinobacterium, Brachybacterium muris strain UCD-AY4.</title>
        <authorList>
            <person name="Lo J.R."/>
            <person name="Lang J.M."/>
            <person name="Darling A.E."/>
            <person name="Eisen J.A."/>
            <person name="Coil D.A."/>
        </authorList>
    </citation>
    <scope>NUCLEOTIDE SEQUENCE [LARGE SCALE GENOMIC DNA]</scope>
    <source>
        <strain evidence="8 9">UCD-AY4</strain>
    </source>
</reference>
<evidence type="ECO:0000259" key="7">
    <source>
        <dbReference type="PROSITE" id="PS50893"/>
    </source>
</evidence>
<keyword evidence="2" id="KW-0813">Transport</keyword>
<organism evidence="8 9">
    <name type="scientific">Brachybacterium muris UCD-AY4</name>
    <dbReference type="NCBI Taxonomy" id="1249481"/>
    <lineage>
        <taxon>Bacteria</taxon>
        <taxon>Bacillati</taxon>
        <taxon>Actinomycetota</taxon>
        <taxon>Actinomycetes</taxon>
        <taxon>Micrococcales</taxon>
        <taxon>Dermabacteraceae</taxon>
        <taxon>Brachybacterium</taxon>
    </lineage>
</organism>
<protein>
    <submittedName>
        <fullName evidence="8">Multidrug ABC transporter ATPase</fullName>
    </submittedName>
</protein>
<dbReference type="PROSITE" id="PS50893">
    <property type="entry name" value="ABC_TRANSPORTER_2"/>
    <property type="match status" value="1"/>
</dbReference>
<dbReference type="Pfam" id="PF00005">
    <property type="entry name" value="ABC_tran"/>
    <property type="match status" value="1"/>
</dbReference>
<dbReference type="PROSITE" id="PS00211">
    <property type="entry name" value="ABC_TRANSPORTER_1"/>
    <property type="match status" value="1"/>
</dbReference>
<dbReference type="InterPro" id="IPR027417">
    <property type="entry name" value="P-loop_NTPase"/>
</dbReference>
<evidence type="ECO:0000256" key="6">
    <source>
        <dbReference type="SAM" id="MobiDB-lite"/>
    </source>
</evidence>
<dbReference type="PANTHER" id="PTHR42711:SF16">
    <property type="entry name" value="ABC TRANSPORTER ATP-BINDING PROTEIN"/>
    <property type="match status" value="1"/>
</dbReference>
<feature type="region of interest" description="Disordered" evidence="6">
    <location>
        <begin position="1"/>
        <end position="24"/>
    </location>
</feature>
<dbReference type="GO" id="GO:0016887">
    <property type="term" value="F:ATP hydrolysis activity"/>
    <property type="evidence" value="ECO:0007669"/>
    <property type="project" value="InterPro"/>
</dbReference>
<dbReference type="HOGENOM" id="CLU_000604_1_2_11"/>
<dbReference type="Gene3D" id="3.40.50.300">
    <property type="entry name" value="P-loop containing nucleotide triphosphate hydrolases"/>
    <property type="match status" value="1"/>
</dbReference>
<dbReference type="SMART" id="SM00382">
    <property type="entry name" value="AAA"/>
    <property type="match status" value="1"/>
</dbReference>
<keyword evidence="5" id="KW-0046">Antibiotic resistance</keyword>
<evidence type="ECO:0000256" key="5">
    <source>
        <dbReference type="ARBA" id="ARBA00023251"/>
    </source>
</evidence>
<gene>
    <name evidence="8" type="ORF">D641_0110715</name>
</gene>
<dbReference type="Proteomes" id="UP000019754">
    <property type="component" value="Unassembled WGS sequence"/>
</dbReference>
<sequence>MTSTVTTNRSTASTASTASARTLPATVATPATRAVPAAAIDTPAAAIDTPAAITAPAPTTDAPATDAPATPAPDAPRAHAPGEPLIVAQGLERRYGSGRTSHLAVAGIDLTITRGQLFALLGTNGAGKTSTLEVLEGLARPTGGSARVFGHDPYRERRHVRPRQGLMLQTGGFPPDLTAAEALTMWTSTLTAPRPVTAVLADVDLADKARTRISSLSGGELRRLDLACAIAGDPELLFLDEPTTGLDPESRARAWELIRGLKERGTTIVLTTHHLEEAESLADELAIMHRGRIVRRGAVEEVVAGHPATIRAALGAPTVPDLPALRGSSTLDRRGRLEITTEHLNDDLLALLTWAREHGVELTGLDARAASLESVFLGIAGSDPTGSDPAAPADTTAPPASTAVNATTTPAA</sequence>
<evidence type="ECO:0000256" key="1">
    <source>
        <dbReference type="ARBA" id="ARBA00004202"/>
    </source>
</evidence>
<feature type="compositionally biased region" description="Low complexity" evidence="6">
    <location>
        <begin position="383"/>
        <end position="403"/>
    </location>
</feature>
<keyword evidence="3" id="KW-0547">Nucleotide-binding</keyword>
<feature type="domain" description="ABC transporter" evidence="7">
    <location>
        <begin position="86"/>
        <end position="315"/>
    </location>
</feature>
<dbReference type="SUPFAM" id="SSF52540">
    <property type="entry name" value="P-loop containing nucleoside triphosphate hydrolases"/>
    <property type="match status" value="1"/>
</dbReference>
<dbReference type="InterPro" id="IPR003439">
    <property type="entry name" value="ABC_transporter-like_ATP-bd"/>
</dbReference>
<proteinExistence type="predicted"/>
<dbReference type="InterPro" id="IPR050763">
    <property type="entry name" value="ABC_transporter_ATP-binding"/>
</dbReference>
<dbReference type="GO" id="GO:0046677">
    <property type="term" value="P:response to antibiotic"/>
    <property type="evidence" value="ECO:0007669"/>
    <property type="project" value="UniProtKB-KW"/>
</dbReference>
<evidence type="ECO:0000313" key="9">
    <source>
        <dbReference type="Proteomes" id="UP000019754"/>
    </source>
</evidence>
<dbReference type="GO" id="GO:0005524">
    <property type="term" value="F:ATP binding"/>
    <property type="evidence" value="ECO:0007669"/>
    <property type="project" value="UniProtKB-KW"/>
</dbReference>
<keyword evidence="9" id="KW-1185">Reference proteome</keyword>
<dbReference type="AlphaFoldDB" id="A0A022KVI8"/>
<accession>A0A022KVI8</accession>
<dbReference type="PANTHER" id="PTHR42711">
    <property type="entry name" value="ABC TRANSPORTER ATP-BINDING PROTEIN"/>
    <property type="match status" value="1"/>
</dbReference>
<feature type="region of interest" description="Disordered" evidence="6">
    <location>
        <begin position="54"/>
        <end position="81"/>
    </location>
</feature>
<name>A0A022KVI8_9MICO</name>
<dbReference type="EMBL" id="AORC01000013">
    <property type="protein sequence ID" value="EYT48677.1"/>
    <property type="molecule type" value="Genomic_DNA"/>
</dbReference>
<dbReference type="InterPro" id="IPR017871">
    <property type="entry name" value="ABC_transporter-like_CS"/>
</dbReference>
<dbReference type="GO" id="GO:0005886">
    <property type="term" value="C:plasma membrane"/>
    <property type="evidence" value="ECO:0007669"/>
    <property type="project" value="UniProtKB-SubCell"/>
</dbReference>
<comment type="subcellular location">
    <subcellularLocation>
        <location evidence="1">Cell membrane</location>
        <topology evidence="1">Peripheral membrane protein</topology>
    </subcellularLocation>
</comment>
<comment type="caution">
    <text evidence="8">The sequence shown here is derived from an EMBL/GenBank/DDBJ whole genome shotgun (WGS) entry which is preliminary data.</text>
</comment>
<dbReference type="RefSeq" id="WP_017824777.1">
    <property type="nucleotide sequence ID" value="NZ_KB403092.1"/>
</dbReference>
<keyword evidence="4" id="KW-0067">ATP-binding</keyword>
<dbReference type="CDD" id="cd03230">
    <property type="entry name" value="ABC_DR_subfamily_A"/>
    <property type="match status" value="1"/>
</dbReference>
<dbReference type="STRING" id="1249481.D641_0110715"/>
<evidence type="ECO:0000256" key="3">
    <source>
        <dbReference type="ARBA" id="ARBA00022741"/>
    </source>
</evidence>
<evidence type="ECO:0000256" key="2">
    <source>
        <dbReference type="ARBA" id="ARBA00022448"/>
    </source>
</evidence>
<evidence type="ECO:0000313" key="8">
    <source>
        <dbReference type="EMBL" id="EYT48677.1"/>
    </source>
</evidence>
<feature type="compositionally biased region" description="Low complexity" evidence="6">
    <location>
        <begin position="54"/>
        <end position="69"/>
    </location>
</feature>